<proteinExistence type="inferred from homology"/>
<dbReference type="EMBL" id="ML977149">
    <property type="protein sequence ID" value="KAF1988220.1"/>
    <property type="molecule type" value="Genomic_DNA"/>
</dbReference>
<evidence type="ECO:0000256" key="7">
    <source>
        <dbReference type="ARBA" id="ARBA00023026"/>
    </source>
</evidence>
<gene>
    <name evidence="17" type="ORF">K402DRAFT_452934</name>
</gene>
<dbReference type="Pfam" id="PF00187">
    <property type="entry name" value="Chitin_bind_1"/>
    <property type="match status" value="1"/>
</dbReference>
<protein>
    <recommendedName>
        <fullName evidence="3">chitinase</fullName>
        <ecNumber evidence="3">3.2.1.14</ecNumber>
    </recommendedName>
</protein>
<feature type="domain" description="Chitin-binding type-1" evidence="15">
    <location>
        <begin position="99"/>
        <end position="142"/>
    </location>
</feature>
<evidence type="ECO:0000256" key="10">
    <source>
        <dbReference type="ARBA" id="ARBA00023326"/>
    </source>
</evidence>
<dbReference type="SUPFAM" id="SSF57016">
    <property type="entry name" value="Plant lectins/antimicrobial peptides"/>
    <property type="match status" value="2"/>
</dbReference>
<evidence type="ECO:0000259" key="15">
    <source>
        <dbReference type="PROSITE" id="PS50941"/>
    </source>
</evidence>
<evidence type="ECO:0000256" key="11">
    <source>
        <dbReference type="PROSITE-ProRule" id="PRU00261"/>
    </source>
</evidence>
<dbReference type="Gene3D" id="3.20.20.80">
    <property type="entry name" value="Glycosidases"/>
    <property type="match status" value="1"/>
</dbReference>
<evidence type="ECO:0000256" key="5">
    <source>
        <dbReference type="ARBA" id="ARBA00022801"/>
    </source>
</evidence>
<accession>A0A6G1H5C3</accession>
<keyword evidence="8" id="KW-0119">Carbohydrate metabolism</keyword>
<keyword evidence="5 12" id="KW-0378">Hydrolase</keyword>
<evidence type="ECO:0000256" key="9">
    <source>
        <dbReference type="ARBA" id="ARBA00023295"/>
    </source>
</evidence>
<dbReference type="PROSITE" id="PS51910">
    <property type="entry name" value="GH18_2"/>
    <property type="match status" value="1"/>
</dbReference>
<dbReference type="PANTHER" id="PTHR47700">
    <property type="entry name" value="V CHITINASE, PUTATIVE (AFU_ORTHOLOGUE AFUA_6G13720)-RELATED"/>
    <property type="match status" value="1"/>
</dbReference>
<dbReference type="GO" id="GO:0000272">
    <property type="term" value="P:polysaccharide catabolic process"/>
    <property type="evidence" value="ECO:0007669"/>
    <property type="project" value="UniProtKB-KW"/>
</dbReference>
<dbReference type="GO" id="GO:0008843">
    <property type="term" value="F:endochitinase activity"/>
    <property type="evidence" value="ECO:0007669"/>
    <property type="project" value="UniProtKB-EC"/>
</dbReference>
<dbReference type="SMART" id="SM00270">
    <property type="entry name" value="ChtBD1"/>
    <property type="match status" value="2"/>
</dbReference>
<feature type="disulfide bond" evidence="11">
    <location>
        <begin position="136"/>
        <end position="140"/>
    </location>
</feature>
<evidence type="ECO:0000256" key="13">
    <source>
        <dbReference type="SAM" id="MobiDB-lite"/>
    </source>
</evidence>
<dbReference type="Gene3D" id="3.10.50.10">
    <property type="match status" value="1"/>
</dbReference>
<dbReference type="EC" id="3.2.1.14" evidence="3"/>
<dbReference type="Gene3D" id="3.30.60.10">
    <property type="entry name" value="Endochitinase-like"/>
    <property type="match status" value="2"/>
</dbReference>
<evidence type="ECO:0000256" key="8">
    <source>
        <dbReference type="ARBA" id="ARBA00023277"/>
    </source>
</evidence>
<evidence type="ECO:0000256" key="4">
    <source>
        <dbReference type="ARBA" id="ARBA00022669"/>
    </source>
</evidence>
<organism evidence="17 18">
    <name type="scientific">Aulographum hederae CBS 113979</name>
    <dbReference type="NCBI Taxonomy" id="1176131"/>
    <lineage>
        <taxon>Eukaryota</taxon>
        <taxon>Fungi</taxon>
        <taxon>Dikarya</taxon>
        <taxon>Ascomycota</taxon>
        <taxon>Pezizomycotina</taxon>
        <taxon>Dothideomycetes</taxon>
        <taxon>Pleosporomycetidae</taxon>
        <taxon>Aulographales</taxon>
        <taxon>Aulographaceae</taxon>
    </lineage>
</organism>
<evidence type="ECO:0000256" key="1">
    <source>
        <dbReference type="ARBA" id="ARBA00000822"/>
    </source>
</evidence>
<name>A0A6G1H5C3_9PEZI</name>
<keyword evidence="18" id="KW-1185">Reference proteome</keyword>
<dbReference type="SUPFAM" id="SSF51445">
    <property type="entry name" value="(Trans)glycosidases"/>
    <property type="match status" value="1"/>
</dbReference>
<dbReference type="Pfam" id="PF00704">
    <property type="entry name" value="Glyco_hydro_18"/>
    <property type="match status" value="1"/>
</dbReference>
<feature type="domain" description="Chitin-binding type-1" evidence="15">
    <location>
        <begin position="60"/>
        <end position="98"/>
    </location>
</feature>
<dbReference type="InterPro" id="IPR036861">
    <property type="entry name" value="Endochitinase-like_sf"/>
</dbReference>
<sequence>MFCLSLFILVSSVLVSATSVSESDYLDQSIEHPTRQSLSLGSTSLEIFGNLFGRDVPSGDFSCGADRPCSNGACCGASGWCGYQPEYCGNGCQSNCNATAECGQYSENAGQKCPLNVCCSEFGFCGTTPDFCGNGCQSNCKQPKPTAKKSNVRKKLVAYYEGWNQQHPCGTMSLDQVPVDDISHLVFAFAYISEDLKITTMDGLSASMFKDITQLKLRNPSLKVMVALGGWTYTDPGKTRTVFSDMVHSDTGRGQFIKNLLGFMTQYGFDGVDFDWEYPGAPDRGGKPTDGPKYTQLLKELRKEIKEQHKNYIVTFTAPTSYWYLRHFDLKGMTRYADWINLMSYDLHGVWDASNPIGDQVLAHTNMTEIDLALDLFWRNNIDPSDIVLGLGFYGRSFKLKDAKCWKPGCAFSSTPADEGPCTKTGGILSYKEIIDIIAETGAKPHYDDKAEVNYFVYGQNNWISFDNEKSFQAKIAYAEKLGLDGLMIWAIDLDDAKHSALAALTGNPVDTVDYTPLAVVRPDTTTGASTDDPSKCRITDCDGHCTPGEVGVGRIKGLDGSNYCGGPGSEHARWICCPAWTSLTADQCHWDNGGGNVKTDCSGKCGVGEIQVAGDSYGWTGKLDTGDYDYHCLRGGKVFCCKSGNLQRYLDICTWTECGGTCPSDKQHVLTTDSGGPKANARCAYDSGGTGGPDAMDSNTPASRRRKLCCPSEQSFKNCGWRSKKVCSEQCGPDQITLDSDPQGEGAGSCDNGREQVFCCDPPAGLDRPFLPVDLDKLFPQEFLPAADAIPQFDLINFGGSTKFGVEDPDQNGIAFFLMAGSDTAVTSMKKRDNPSLVFLECPHDLLNVPLHEMQTARVVCMDRNPKSCFGVQKGGVEGTVVHMPDECGKGSWARAVSLKPSQDQSTPLDMVLNSPNSTVYDFTFDYNIGLVRRDAGRISIRMDYSNVPGYWGHVVNSPGMRKRNLNQLVDRFFSSRTKDWDNKFNELDRVENSGDIMRGSLDQLVFFERKMCTTSKGQYGQGIAVAIEGNTDIVGAYGFSLVATWNAGQEIEVHEAAGFYHPRGTTYATFKVSGTGTLDPKQKLDGNVLTKTFGKLSNGGHSLWHGWANFVPYSEMGVQLATSGGDDGAVSFSGYLESKVQADWGHHTVHFPNHPGGLTDIPEFTASKGNSDMIPMGEMSSESSISVVNTVKVGLRPILTFSRPFTNAVGGDLPDMSVTQRLTGKFVFGNTDGASTEVCLDHVVRLEHVTTMTDGDYVHWGPDYEFSYVHQQHQVGERQCFTEKSTKQRINHRDVQKLTDVASLNSSIVRDTDTSLHTSDTSSTPDERKKKKKRQGQGNDSDRIPDFRPIYEGGTDLLHLLNQEALPGVPEKHKIISCADCQTCGNITIADCCGCIWLPPDEEYLEGMIDPLGAFLDKRSVAHDDLCQNKTCTPEDGLSLNVLDDRQAVGTGPTRLFFAPKKLLFFRPPVLKTQPYPQYPNYWYNPFTTRNFENRLDARYTAGVKRYFHNASADCMNWDVVQRPIPDEIYPWPRISMNGYQFQRGRRYRQVYDTEHVFEGQTISRFLTKWLLSSKALKKRDEAWVTKFMMTVDAKWKNGRDPKAFVNRMIDELGSRDGVSKQERLTIFLSRPNKFKGRLFTGHRPISDATFMSLDAGDAQFTVAKEIGMVFTYMNQNTVWESFCESYNGILNLLEEFDRWYPNAFGTQQNDVSRLAAEWPRYIRSELDMAVTLARASLSMMFDRYKRLGALPYVPRWIRVMTPLVGQISKIKLDRIDFCFALPRTGV</sequence>
<dbReference type="SMART" id="SM00636">
    <property type="entry name" value="Glyco_18"/>
    <property type="match status" value="1"/>
</dbReference>
<evidence type="ECO:0000256" key="12">
    <source>
        <dbReference type="RuleBase" id="RU000489"/>
    </source>
</evidence>
<feature type="disulfide bond" evidence="11">
    <location>
        <begin position="113"/>
        <end position="125"/>
    </location>
</feature>
<feature type="disulfide bond" evidence="11">
    <location>
        <begin position="92"/>
        <end position="96"/>
    </location>
</feature>
<evidence type="ECO:0000313" key="17">
    <source>
        <dbReference type="EMBL" id="KAF1988220.1"/>
    </source>
</evidence>
<dbReference type="Proteomes" id="UP000800041">
    <property type="component" value="Unassembled WGS sequence"/>
</dbReference>
<dbReference type="InterPro" id="IPR029070">
    <property type="entry name" value="Chitinase_insertion_sf"/>
</dbReference>
<feature type="signal peptide" evidence="14">
    <location>
        <begin position="1"/>
        <end position="17"/>
    </location>
</feature>
<keyword evidence="10" id="KW-0624">Polysaccharide degradation</keyword>
<feature type="chain" id="PRO_5026108118" description="chitinase" evidence="14">
    <location>
        <begin position="18"/>
        <end position="1789"/>
    </location>
</feature>
<dbReference type="PROSITE" id="PS00026">
    <property type="entry name" value="CHIT_BIND_I_1"/>
    <property type="match status" value="1"/>
</dbReference>
<feature type="region of interest" description="Disordered" evidence="13">
    <location>
        <begin position="1312"/>
        <end position="1350"/>
    </location>
</feature>
<feature type="domain" description="GH18" evidence="16">
    <location>
        <begin position="154"/>
        <end position="509"/>
    </location>
</feature>
<keyword evidence="4 11" id="KW-0147">Chitin-binding</keyword>
<dbReference type="InterPro" id="IPR017853">
    <property type="entry name" value="GH"/>
</dbReference>
<keyword evidence="9 12" id="KW-0326">Glycosidase</keyword>
<dbReference type="GO" id="GO:0006032">
    <property type="term" value="P:chitin catabolic process"/>
    <property type="evidence" value="ECO:0007669"/>
    <property type="project" value="UniProtKB-KW"/>
</dbReference>
<evidence type="ECO:0000259" key="16">
    <source>
        <dbReference type="PROSITE" id="PS51910"/>
    </source>
</evidence>
<dbReference type="InterPro" id="IPR001223">
    <property type="entry name" value="Glyco_hydro18_cat"/>
</dbReference>
<feature type="disulfide bond" evidence="11">
    <location>
        <begin position="74"/>
        <end position="88"/>
    </location>
</feature>
<feature type="disulfide bond" evidence="11">
    <location>
        <begin position="118"/>
        <end position="132"/>
    </location>
</feature>
<keyword evidence="7" id="KW-0843">Virulence</keyword>
<dbReference type="GO" id="GO:0008061">
    <property type="term" value="F:chitin binding"/>
    <property type="evidence" value="ECO:0007669"/>
    <property type="project" value="UniProtKB-UniRule"/>
</dbReference>
<keyword evidence="11" id="KW-1015">Disulfide bond</keyword>
<evidence type="ECO:0000256" key="2">
    <source>
        <dbReference type="ARBA" id="ARBA00008682"/>
    </source>
</evidence>
<evidence type="ECO:0000256" key="6">
    <source>
        <dbReference type="ARBA" id="ARBA00023024"/>
    </source>
</evidence>
<dbReference type="InterPro" id="IPR001579">
    <property type="entry name" value="Glyco_hydro_18_chit_AS"/>
</dbReference>
<feature type="disulfide bond" evidence="11">
    <location>
        <begin position="69"/>
        <end position="81"/>
    </location>
</feature>
<dbReference type="PANTHER" id="PTHR47700:SF2">
    <property type="entry name" value="CHITINASE"/>
    <property type="match status" value="1"/>
</dbReference>
<reference evidence="17" key="1">
    <citation type="journal article" date="2020" name="Stud. Mycol.">
        <title>101 Dothideomycetes genomes: a test case for predicting lifestyles and emergence of pathogens.</title>
        <authorList>
            <person name="Haridas S."/>
            <person name="Albert R."/>
            <person name="Binder M."/>
            <person name="Bloem J."/>
            <person name="Labutti K."/>
            <person name="Salamov A."/>
            <person name="Andreopoulos B."/>
            <person name="Baker S."/>
            <person name="Barry K."/>
            <person name="Bills G."/>
            <person name="Bluhm B."/>
            <person name="Cannon C."/>
            <person name="Castanera R."/>
            <person name="Culley D."/>
            <person name="Daum C."/>
            <person name="Ezra D."/>
            <person name="Gonzalez J."/>
            <person name="Henrissat B."/>
            <person name="Kuo A."/>
            <person name="Liang C."/>
            <person name="Lipzen A."/>
            <person name="Lutzoni F."/>
            <person name="Magnuson J."/>
            <person name="Mondo S."/>
            <person name="Nolan M."/>
            <person name="Ohm R."/>
            <person name="Pangilinan J."/>
            <person name="Park H.-J."/>
            <person name="Ramirez L."/>
            <person name="Alfaro M."/>
            <person name="Sun H."/>
            <person name="Tritt A."/>
            <person name="Yoshinaga Y."/>
            <person name="Zwiers L.-H."/>
            <person name="Turgeon B."/>
            <person name="Goodwin S."/>
            <person name="Spatafora J."/>
            <person name="Crous P."/>
            <person name="Grigoriev I."/>
        </authorList>
    </citation>
    <scope>NUCLEOTIDE SEQUENCE</scope>
    <source>
        <strain evidence="17">CBS 113979</strain>
    </source>
</reference>
<dbReference type="InterPro" id="IPR001002">
    <property type="entry name" value="Chitin-bd_1"/>
</dbReference>
<comment type="catalytic activity">
    <reaction evidence="1">
        <text>Random endo-hydrolysis of N-acetyl-beta-D-glucosaminide (1-&gt;4)-beta-linkages in chitin and chitodextrins.</text>
        <dbReference type="EC" id="3.2.1.14"/>
    </reaction>
</comment>
<evidence type="ECO:0000313" key="18">
    <source>
        <dbReference type="Proteomes" id="UP000800041"/>
    </source>
</evidence>
<keyword evidence="14" id="KW-0732">Signal</keyword>
<feature type="compositionally biased region" description="Low complexity" evidence="13">
    <location>
        <begin position="1317"/>
        <end position="1326"/>
    </location>
</feature>
<evidence type="ECO:0000256" key="14">
    <source>
        <dbReference type="SAM" id="SignalP"/>
    </source>
</evidence>
<dbReference type="PROSITE" id="PS50941">
    <property type="entry name" value="CHIT_BIND_I_2"/>
    <property type="match status" value="2"/>
</dbReference>
<dbReference type="SUPFAM" id="SSF54556">
    <property type="entry name" value="Chitinase insertion domain"/>
    <property type="match status" value="1"/>
</dbReference>
<keyword evidence="6" id="KW-0146">Chitin degradation</keyword>
<dbReference type="PROSITE" id="PS01095">
    <property type="entry name" value="GH18_1"/>
    <property type="match status" value="1"/>
</dbReference>
<comment type="similarity">
    <text evidence="2">Belongs to the glycosyl hydrolase 18 family. Chitinase class V subfamily.</text>
</comment>
<evidence type="ECO:0000256" key="3">
    <source>
        <dbReference type="ARBA" id="ARBA00012729"/>
    </source>
</evidence>
<dbReference type="InterPro" id="IPR053214">
    <property type="entry name" value="LysM12-like"/>
</dbReference>
<dbReference type="InterPro" id="IPR018371">
    <property type="entry name" value="Chitin-binding_1_CS"/>
</dbReference>
<comment type="caution">
    <text evidence="11">Lacks conserved residue(s) required for the propagation of feature annotation.</text>
</comment>
<dbReference type="InterPro" id="IPR011583">
    <property type="entry name" value="Chitinase_II/V-like_cat"/>
</dbReference>
<dbReference type="OrthoDB" id="73875at2759"/>
<dbReference type="CDD" id="cd00035">
    <property type="entry name" value="ChtBD1"/>
    <property type="match status" value="2"/>
</dbReference>